<dbReference type="GO" id="GO:0005975">
    <property type="term" value="P:carbohydrate metabolic process"/>
    <property type="evidence" value="ECO:0007669"/>
    <property type="project" value="InterPro"/>
</dbReference>
<dbReference type="Gene3D" id="1.50.10.10">
    <property type="match status" value="1"/>
</dbReference>
<name>A0A511FE91_9CELL</name>
<dbReference type="InterPro" id="IPR010819">
    <property type="entry name" value="AGE/CE"/>
</dbReference>
<reference evidence="3 4" key="1">
    <citation type="submission" date="2019-07" db="EMBL/GenBank/DDBJ databases">
        <title>Whole genome shotgun sequence of Cellulomonas hominis NBRC 16055.</title>
        <authorList>
            <person name="Hosoyama A."/>
            <person name="Uohara A."/>
            <person name="Ohji S."/>
            <person name="Ichikawa N."/>
        </authorList>
    </citation>
    <scope>NUCLEOTIDE SEQUENCE [LARGE SCALE GENOMIC DNA]</scope>
    <source>
        <strain evidence="3 4">NBRC 16055</strain>
    </source>
</reference>
<evidence type="ECO:0000313" key="4">
    <source>
        <dbReference type="Proteomes" id="UP000321723"/>
    </source>
</evidence>
<organism evidence="3 4">
    <name type="scientific">Cellulomonas hominis</name>
    <dbReference type="NCBI Taxonomy" id="156981"/>
    <lineage>
        <taxon>Bacteria</taxon>
        <taxon>Bacillati</taxon>
        <taxon>Actinomycetota</taxon>
        <taxon>Actinomycetes</taxon>
        <taxon>Micrococcales</taxon>
        <taxon>Cellulomonadaceae</taxon>
        <taxon>Cellulomonas</taxon>
    </lineage>
</organism>
<dbReference type="GO" id="GO:0016853">
    <property type="term" value="F:isomerase activity"/>
    <property type="evidence" value="ECO:0007669"/>
    <property type="project" value="UniProtKB-KW"/>
</dbReference>
<keyword evidence="4" id="KW-1185">Reference proteome</keyword>
<evidence type="ECO:0000256" key="2">
    <source>
        <dbReference type="ARBA" id="ARBA00023235"/>
    </source>
</evidence>
<dbReference type="Pfam" id="PF07221">
    <property type="entry name" value="GlcNAc_2-epim"/>
    <property type="match status" value="1"/>
</dbReference>
<dbReference type="PANTHER" id="PTHR15108">
    <property type="entry name" value="N-ACYLGLUCOSAMINE-2-EPIMERASE"/>
    <property type="match status" value="1"/>
</dbReference>
<sequence length="416" mass="45776">MTRVTVMTWLTTPAHARWLETETDRLLAFGRASAAPAGGFLRLDDVGRPLPGPVELWITCRMTHVYALAHLLGRPGNAALVDHGLAALDGLFRDAEHGGWYAEVDADGTPRDDAKAAYPHAFVVLATASAAAAGRPGAEALLREALAVSERHFWDEEAGMAVESWDRTFTDLDAYRGVNANMHTVEAYLAAHGVTGERVWLDRAVRIVGRVVHGYARDNAWRIPEHFDSAWQADLEYNADTPAHPFRPYGATIGHWLEWARLTLHARAAITAAGDVAPAWMLDDAVALFDAAVREGWDVDGAPGFVYTVDWSGRPVVRERMHWVVAEGIAAAAALHAATGEQRFDDWYTTWWEYAAEHLLDHDGGSWWHELGTDNRVSRTVWEGKADLYHAVQATLIPRLPLTPVIAPALAQGLLD</sequence>
<evidence type="ECO:0000256" key="1">
    <source>
        <dbReference type="ARBA" id="ARBA00008558"/>
    </source>
</evidence>
<dbReference type="EMBL" id="BJVQ01000025">
    <property type="protein sequence ID" value="GEL46914.1"/>
    <property type="molecule type" value="Genomic_DNA"/>
</dbReference>
<gene>
    <name evidence="3" type="ORF">CHO01_20300</name>
</gene>
<accession>A0A511FE91</accession>
<dbReference type="Proteomes" id="UP000321723">
    <property type="component" value="Unassembled WGS sequence"/>
</dbReference>
<dbReference type="InterPro" id="IPR012341">
    <property type="entry name" value="6hp_glycosidase-like_sf"/>
</dbReference>
<keyword evidence="2" id="KW-0413">Isomerase</keyword>
<proteinExistence type="inferred from homology"/>
<dbReference type="SUPFAM" id="SSF48208">
    <property type="entry name" value="Six-hairpin glycosidases"/>
    <property type="match status" value="1"/>
</dbReference>
<comment type="similarity">
    <text evidence="1">Belongs to the N-acylglucosamine 2-epimerase family.</text>
</comment>
<evidence type="ECO:0008006" key="5">
    <source>
        <dbReference type="Google" id="ProtNLM"/>
    </source>
</evidence>
<protein>
    <recommendedName>
        <fullName evidence="5">N-acyl-D-glucosamine 2-epimerase</fullName>
    </recommendedName>
</protein>
<evidence type="ECO:0000313" key="3">
    <source>
        <dbReference type="EMBL" id="GEL46914.1"/>
    </source>
</evidence>
<dbReference type="InterPro" id="IPR008928">
    <property type="entry name" value="6-hairpin_glycosidase_sf"/>
</dbReference>
<dbReference type="AlphaFoldDB" id="A0A511FE91"/>
<comment type="caution">
    <text evidence="3">The sequence shown here is derived from an EMBL/GenBank/DDBJ whole genome shotgun (WGS) entry which is preliminary data.</text>
</comment>